<proteinExistence type="predicted"/>
<dbReference type="EMBL" id="BK032823">
    <property type="protein sequence ID" value="DAF62297.1"/>
    <property type="molecule type" value="Genomic_DNA"/>
</dbReference>
<evidence type="ECO:0000313" key="1">
    <source>
        <dbReference type="EMBL" id="DAF62297.1"/>
    </source>
</evidence>
<organism evidence="1">
    <name type="scientific">Myoviridae sp. ctIty1</name>
    <dbReference type="NCBI Taxonomy" id="2827673"/>
    <lineage>
        <taxon>Viruses</taxon>
        <taxon>Duplodnaviria</taxon>
        <taxon>Heunggongvirae</taxon>
        <taxon>Uroviricota</taxon>
        <taxon>Caudoviricetes</taxon>
    </lineage>
</organism>
<accession>A0A8S5TGB4</accession>
<sequence>MAKLPYFCKQEKESILFSAKGKEMVAYVPEKYFDRNIAEQEGDYINIMGIFNYTVQDIETGKNDGLRMFRFPSMFATRPYEVTKVKKLKLTANSDPEDYRILRYRDDDQIIVSTKVIQFVGNCEKMLNLFFMLGYVINTIPYQNIQDLVIENMEINGSSYGINNQMFGFAISEVCRAKNDETKPFRLSGSKDMNAYKSMSLRNVSRLISPYTALISEDFDESVLAAMMNENPKDTPLEEILVGQE</sequence>
<protein>
    <submittedName>
        <fullName evidence="1">Uncharacterized protein</fullName>
    </submittedName>
</protein>
<reference evidence="1" key="1">
    <citation type="journal article" date="2021" name="Proc. Natl. Acad. Sci. U.S.A.">
        <title>A Catalog of Tens of Thousands of Viruses from Human Metagenomes Reveals Hidden Associations with Chronic Diseases.</title>
        <authorList>
            <person name="Tisza M.J."/>
            <person name="Buck C.B."/>
        </authorList>
    </citation>
    <scope>NUCLEOTIDE SEQUENCE</scope>
    <source>
        <strain evidence="1">CtIty1</strain>
    </source>
</reference>
<name>A0A8S5TGB4_9CAUD</name>